<name>A0A6I4MPG0_9ACTN</name>
<evidence type="ECO:0000313" key="3">
    <source>
        <dbReference type="Proteomes" id="UP000462055"/>
    </source>
</evidence>
<organism evidence="2 3">
    <name type="scientific">Actinomadura physcomitrii</name>
    <dbReference type="NCBI Taxonomy" id="2650748"/>
    <lineage>
        <taxon>Bacteria</taxon>
        <taxon>Bacillati</taxon>
        <taxon>Actinomycetota</taxon>
        <taxon>Actinomycetes</taxon>
        <taxon>Streptosporangiales</taxon>
        <taxon>Thermomonosporaceae</taxon>
        <taxon>Actinomadura</taxon>
    </lineage>
</organism>
<proteinExistence type="predicted"/>
<dbReference type="RefSeq" id="WP_151599770.1">
    <property type="nucleotide sequence ID" value="NZ_WBMS02000058.1"/>
</dbReference>
<dbReference type="InterPro" id="IPR018958">
    <property type="entry name" value="Knr4/Smi1-like_dom"/>
</dbReference>
<evidence type="ECO:0000313" key="2">
    <source>
        <dbReference type="EMBL" id="MWA06870.1"/>
    </source>
</evidence>
<dbReference type="EMBL" id="WBMS02000058">
    <property type="protein sequence ID" value="MWA06870.1"/>
    <property type="molecule type" value="Genomic_DNA"/>
</dbReference>
<dbReference type="Proteomes" id="UP000462055">
    <property type="component" value="Unassembled WGS sequence"/>
</dbReference>
<sequence>MGFDIVRDLPPALHDRAAAWTFIREFAASWGLPLGIEDGTPEAELAEAEERLGLRLPAAVREAYALFGRRPDLHSNLDTLLSPGELAVEHGALVFREENQGAARWGVLLDALGGDDPPVHIRADLADKYAELWEPWTDRFSAAVLEIVLAESTQGPEELCDSRALGAGEDDELARRFALVPFPTEGGQNYYTVPGVLLSDGGGDWLSVRARDPDTLDRFRTLLPGDWLNA</sequence>
<dbReference type="AlphaFoldDB" id="A0A6I4MPG0"/>
<evidence type="ECO:0000259" key="1">
    <source>
        <dbReference type="SMART" id="SM00860"/>
    </source>
</evidence>
<feature type="domain" description="Knr4/Smi1-like" evidence="1">
    <location>
        <begin position="39"/>
        <end position="230"/>
    </location>
</feature>
<protein>
    <submittedName>
        <fullName evidence="2">SMI1/KNR4 family protein</fullName>
    </submittedName>
</protein>
<accession>A0A6I4MPG0</accession>
<dbReference type="SMART" id="SM00860">
    <property type="entry name" value="SMI1_KNR4"/>
    <property type="match status" value="1"/>
</dbReference>
<comment type="caution">
    <text evidence="2">The sequence shown here is derived from an EMBL/GenBank/DDBJ whole genome shotgun (WGS) entry which is preliminary data.</text>
</comment>
<reference evidence="2" key="1">
    <citation type="submission" date="2019-12" db="EMBL/GenBank/DDBJ databases">
        <title>Actinomadura physcomitrii sp. nov., a novel actinomycete isolated from moss [Physcomitrium sphaericum (Ludw) Fuernr].</title>
        <authorList>
            <person name="Zhuang X."/>
        </authorList>
    </citation>
    <scope>NUCLEOTIDE SEQUENCE [LARGE SCALE GENOMIC DNA]</scope>
    <source>
        <strain evidence="2">LD22</strain>
    </source>
</reference>
<gene>
    <name evidence="2" type="ORF">F8568_042310</name>
</gene>
<keyword evidence="3" id="KW-1185">Reference proteome</keyword>